<dbReference type="OrthoDB" id="10266042at2759"/>
<evidence type="ECO:0000256" key="4">
    <source>
        <dbReference type="ARBA" id="ARBA00022490"/>
    </source>
</evidence>
<evidence type="ECO:0000256" key="6">
    <source>
        <dbReference type="ARBA" id="ARBA00022927"/>
    </source>
</evidence>
<dbReference type="InterPro" id="IPR036168">
    <property type="entry name" value="AP2_Mu_C_sf"/>
</dbReference>
<comment type="function">
    <text evidence="10">The coatomer is a cytosolic protein complex that binds to dilysine motifs and reversibly associates with Golgi non-clathrin-coated vesicles, which further mediate biosynthetic protein transport from the ER, via the Golgi up to the trans Golgi network. Coatomer complex is required for budding from Golgi membranes, and is essential for the retrograde Golgi-to-ER transport of dilysine-tagged proteins.</text>
</comment>
<evidence type="ECO:0000313" key="15">
    <source>
        <dbReference type="Proteomes" id="UP000398389"/>
    </source>
</evidence>
<keyword evidence="6 10" id="KW-0653">Protein transport</keyword>
<keyword evidence="7 10" id="KW-0333">Golgi apparatus</keyword>
<evidence type="ECO:0000256" key="7">
    <source>
        <dbReference type="ARBA" id="ARBA00023034"/>
    </source>
</evidence>
<dbReference type="PANTHER" id="PTHR10121:SF0">
    <property type="entry name" value="COATOMER SUBUNIT DELTA"/>
    <property type="match status" value="1"/>
</dbReference>
<evidence type="ECO:0000256" key="2">
    <source>
        <dbReference type="ARBA" id="ARBA00011775"/>
    </source>
</evidence>
<dbReference type="RefSeq" id="XP_031853225.1">
    <property type="nucleotide sequence ID" value="XM_031997334.1"/>
</dbReference>
<evidence type="ECO:0000256" key="3">
    <source>
        <dbReference type="ARBA" id="ARBA00022448"/>
    </source>
</evidence>
<dbReference type="InterPro" id="IPR027059">
    <property type="entry name" value="Coatomer_dsu"/>
</dbReference>
<feature type="region of interest" description="Disordered" evidence="12">
    <location>
        <begin position="201"/>
        <end position="244"/>
    </location>
</feature>
<dbReference type="GO" id="GO:0006890">
    <property type="term" value="P:retrograde vesicle-mediated transport, Golgi to endoplasmic reticulum"/>
    <property type="evidence" value="ECO:0007669"/>
    <property type="project" value="UniProtKB-UniRule"/>
</dbReference>
<comment type="similarity">
    <text evidence="1 10">Belongs to the adaptor complexes medium subunit family. Delta-COP subfamily.</text>
</comment>
<dbReference type="SUPFAM" id="SSF64356">
    <property type="entry name" value="SNARE-like"/>
    <property type="match status" value="1"/>
</dbReference>
<feature type="domain" description="MHD" evidence="13">
    <location>
        <begin position="292"/>
        <end position="541"/>
    </location>
</feature>
<gene>
    <name evidence="14" type="ORF">SAPINGB_P002616</name>
</gene>
<keyword evidence="8 10" id="KW-0472">Membrane</keyword>
<dbReference type="InterPro" id="IPR022775">
    <property type="entry name" value="AP_mu_sigma_su"/>
</dbReference>
<name>A0A5E8BH06_9ASCO</name>
<dbReference type="Pfam" id="PF01217">
    <property type="entry name" value="Clat_adaptor_s"/>
    <property type="match status" value="1"/>
</dbReference>
<dbReference type="Proteomes" id="UP000398389">
    <property type="component" value="Unassembled WGS sequence"/>
</dbReference>
<keyword evidence="15" id="KW-1185">Reference proteome</keyword>
<feature type="compositionally biased region" description="Low complexity" evidence="12">
    <location>
        <begin position="201"/>
        <end position="215"/>
    </location>
</feature>
<dbReference type="CDD" id="cd09254">
    <property type="entry name" value="AP_delta-COPI_MHD"/>
    <property type="match status" value="1"/>
</dbReference>
<dbReference type="PANTHER" id="PTHR10121">
    <property type="entry name" value="COATOMER SUBUNIT DELTA"/>
    <property type="match status" value="1"/>
</dbReference>
<evidence type="ECO:0000256" key="10">
    <source>
        <dbReference type="RuleBase" id="RU364018"/>
    </source>
</evidence>
<dbReference type="SUPFAM" id="SSF49447">
    <property type="entry name" value="Second domain of Mu2 adaptin subunit (ap50) of ap2 adaptor"/>
    <property type="match status" value="1"/>
</dbReference>
<evidence type="ECO:0000256" key="1">
    <source>
        <dbReference type="ARBA" id="ARBA00010516"/>
    </source>
</evidence>
<sequence length="541" mass="59823">MVVLAASICTRGGKTILSRQFRDLPKDRVAALLATFPKLINTGTQHTTVEDDNVRYVYQPIEELYIVLITNLQSNILQDIDTLRLLSSIVTSIVRSVDERDVLANCFEILSAFDEVLSLGYRENLTLSQVTTFLEMESHEEKIHEIIERNKEIEAAEERKLRAKMLEMSRNENKGAPRNLTSFAPSSLSSAFGSNNAANNTSFKNNSYSSNGNNSATDLTVDDSFSQPKPRAAPPRGKGLQLGKKKTDALHALRGSIADESASLISNAEEISSIRQQSQKKPAAAKSSEPANEGIYVLIKEELTAQISRMGDIQSAEIKGSLQLQIGSPSLTSIQLLVEADGPPGQYRTHPNVDKAAFLQSKTIKVKDPKRPFPGNNQQLSVLRWQSVLKSEVERASAIPIEFHCWFTPNQDGNITCIVEYELSSTTEESLKDIKIQIPLMSGNASVASEDQTWNQYDDEIEWIIPEMVPGEDNASGSLEWVAEATSEDDFFPMIVSFSYKNPVTTFGKVNLVDVAELEDENASVLFKKDIVIESSNVTIV</sequence>
<keyword evidence="5 10" id="KW-0931">ER-Golgi transport</keyword>
<comment type="subunit">
    <text evidence="2 10">Oligomeric complex that consists of at least the alpha, beta, beta', gamma, delta, epsilon and zeta subunits.</text>
</comment>
<dbReference type="AlphaFoldDB" id="A0A5E8BH06"/>
<protein>
    <recommendedName>
        <fullName evidence="10">Coatomer subunit delta</fullName>
    </recommendedName>
</protein>
<evidence type="ECO:0000256" key="11">
    <source>
        <dbReference type="RuleBase" id="RU366052"/>
    </source>
</evidence>
<dbReference type="GO" id="GO:0006888">
    <property type="term" value="P:endoplasmic reticulum to Golgi vesicle-mediated transport"/>
    <property type="evidence" value="ECO:0007669"/>
    <property type="project" value="TreeGrafter"/>
</dbReference>
<organism evidence="14 15">
    <name type="scientific">Magnusiomyces paraingens</name>
    <dbReference type="NCBI Taxonomy" id="2606893"/>
    <lineage>
        <taxon>Eukaryota</taxon>
        <taxon>Fungi</taxon>
        <taxon>Dikarya</taxon>
        <taxon>Ascomycota</taxon>
        <taxon>Saccharomycotina</taxon>
        <taxon>Dipodascomycetes</taxon>
        <taxon>Dipodascales</taxon>
        <taxon>Dipodascaceae</taxon>
        <taxon>Magnusiomyces</taxon>
    </lineage>
</organism>
<keyword evidence="9 10" id="KW-0968">Cytoplasmic vesicle</keyword>
<dbReference type="EMBL" id="CABVLU010000002">
    <property type="protein sequence ID" value="VVT50131.1"/>
    <property type="molecule type" value="Genomic_DNA"/>
</dbReference>
<dbReference type="Gene3D" id="3.30.450.60">
    <property type="match status" value="1"/>
</dbReference>
<dbReference type="Pfam" id="PF00928">
    <property type="entry name" value="Adap_comp_sub"/>
    <property type="match status" value="1"/>
</dbReference>
<accession>A0A5E8BH06</accession>
<dbReference type="PROSITE" id="PS51072">
    <property type="entry name" value="MHD"/>
    <property type="match status" value="1"/>
</dbReference>
<evidence type="ECO:0000256" key="9">
    <source>
        <dbReference type="ARBA" id="ARBA00023329"/>
    </source>
</evidence>
<evidence type="ECO:0000313" key="14">
    <source>
        <dbReference type="EMBL" id="VVT50131.1"/>
    </source>
</evidence>
<dbReference type="InterPro" id="IPR028565">
    <property type="entry name" value="MHD"/>
</dbReference>
<dbReference type="GO" id="GO:0015031">
    <property type="term" value="P:protein transport"/>
    <property type="evidence" value="ECO:0007669"/>
    <property type="project" value="UniProtKB-KW"/>
</dbReference>
<evidence type="ECO:0000256" key="12">
    <source>
        <dbReference type="SAM" id="MobiDB-lite"/>
    </source>
</evidence>
<dbReference type="GO" id="GO:0051645">
    <property type="term" value="P:Golgi localization"/>
    <property type="evidence" value="ECO:0007669"/>
    <property type="project" value="TreeGrafter"/>
</dbReference>
<reference evidence="14 15" key="1">
    <citation type="submission" date="2019-09" db="EMBL/GenBank/DDBJ databases">
        <authorList>
            <person name="Brejova B."/>
        </authorList>
    </citation>
    <scope>NUCLEOTIDE SEQUENCE [LARGE SCALE GENOMIC DNA]</scope>
</reference>
<proteinExistence type="inferred from homology"/>
<evidence type="ECO:0000256" key="8">
    <source>
        <dbReference type="ARBA" id="ARBA00023136"/>
    </source>
</evidence>
<dbReference type="InterPro" id="IPR011012">
    <property type="entry name" value="Longin-like_dom_sf"/>
</dbReference>
<evidence type="ECO:0000256" key="5">
    <source>
        <dbReference type="ARBA" id="ARBA00022892"/>
    </source>
</evidence>
<dbReference type="FunFam" id="3.30.450.60:FF:000003">
    <property type="entry name" value="Coatomer subunit delta"/>
    <property type="match status" value="1"/>
</dbReference>
<keyword evidence="4 10" id="KW-0963">Cytoplasm</keyword>
<dbReference type="CDD" id="cd14830">
    <property type="entry name" value="Delta_COP_N"/>
    <property type="match status" value="1"/>
</dbReference>
<comment type="subcellular location">
    <subcellularLocation>
        <location evidence="10 11">Cytoplasm</location>
    </subcellularLocation>
    <subcellularLocation>
        <location evidence="10 11">Cytoplasmic vesicle</location>
        <location evidence="10 11">COPI-coated vesicle membrane</location>
        <topology evidence="10 11">Peripheral membrane protein</topology>
        <orientation evidence="10 11">Cytoplasmic side</orientation>
    </subcellularLocation>
    <subcellularLocation>
        <location evidence="10 11">Golgi apparatus membrane</location>
        <topology evidence="10 11">Peripheral membrane protein</topology>
        <orientation evidence="10 11">Cytoplasmic side</orientation>
    </subcellularLocation>
</comment>
<dbReference type="GeneID" id="43581434"/>
<dbReference type="GO" id="GO:0000139">
    <property type="term" value="C:Golgi membrane"/>
    <property type="evidence" value="ECO:0007669"/>
    <property type="project" value="UniProtKB-SubCell"/>
</dbReference>
<dbReference type="Gene3D" id="2.60.40.1170">
    <property type="entry name" value="Mu homology domain, subdomain B"/>
    <property type="match status" value="2"/>
</dbReference>
<dbReference type="GO" id="GO:0030126">
    <property type="term" value="C:COPI vesicle coat"/>
    <property type="evidence" value="ECO:0007669"/>
    <property type="project" value="UniProtKB-UniRule"/>
</dbReference>
<evidence type="ECO:0000259" key="13">
    <source>
        <dbReference type="PROSITE" id="PS51072"/>
    </source>
</evidence>
<keyword evidence="3 10" id="KW-0813">Transport</keyword>